<dbReference type="Proteomes" id="UP001152320">
    <property type="component" value="Chromosome 12"/>
</dbReference>
<dbReference type="EMBL" id="JAIZAY010000012">
    <property type="protein sequence ID" value="KAJ8031638.1"/>
    <property type="molecule type" value="Genomic_DNA"/>
</dbReference>
<evidence type="ECO:0000313" key="3">
    <source>
        <dbReference type="Proteomes" id="UP001152320"/>
    </source>
</evidence>
<protein>
    <submittedName>
        <fullName evidence="2">Uncharacterized protein</fullName>
    </submittedName>
</protein>
<feature type="region of interest" description="Disordered" evidence="1">
    <location>
        <begin position="1"/>
        <end position="45"/>
    </location>
</feature>
<keyword evidence="3" id="KW-1185">Reference proteome</keyword>
<organism evidence="2 3">
    <name type="scientific">Holothuria leucospilota</name>
    <name type="common">Black long sea cucumber</name>
    <name type="synonym">Mertensiothuria leucospilota</name>
    <dbReference type="NCBI Taxonomy" id="206669"/>
    <lineage>
        <taxon>Eukaryota</taxon>
        <taxon>Metazoa</taxon>
        <taxon>Echinodermata</taxon>
        <taxon>Eleutherozoa</taxon>
        <taxon>Echinozoa</taxon>
        <taxon>Holothuroidea</taxon>
        <taxon>Aspidochirotacea</taxon>
        <taxon>Aspidochirotida</taxon>
        <taxon>Holothuriidae</taxon>
        <taxon>Holothuria</taxon>
    </lineage>
</organism>
<feature type="compositionally biased region" description="Basic and acidic residues" evidence="1">
    <location>
        <begin position="1"/>
        <end position="18"/>
    </location>
</feature>
<feature type="compositionally biased region" description="Polar residues" evidence="1">
    <location>
        <begin position="19"/>
        <end position="32"/>
    </location>
</feature>
<comment type="caution">
    <text evidence="2">The sequence shown here is derived from an EMBL/GenBank/DDBJ whole genome shotgun (WGS) entry which is preliminary data.</text>
</comment>
<dbReference type="AlphaFoldDB" id="A0A9Q1BRB3"/>
<evidence type="ECO:0000256" key="1">
    <source>
        <dbReference type="SAM" id="MobiDB-lite"/>
    </source>
</evidence>
<proteinExistence type="predicted"/>
<sequence>MISIKVEPEDTHIWKSSDNRTTLPEQHGNSSEDAGGLVTTADSPGYSILIEGSDKRMKEEEKNDEIQHIEGGEITLKVTVLEDIDSLAQGEEILSIVDRVEDGHQMDCGKDSY</sequence>
<gene>
    <name evidence="2" type="ORF">HOLleu_24892</name>
</gene>
<accession>A0A9Q1BRB3</accession>
<evidence type="ECO:0000313" key="2">
    <source>
        <dbReference type="EMBL" id="KAJ8031638.1"/>
    </source>
</evidence>
<name>A0A9Q1BRB3_HOLLE</name>
<reference evidence="2" key="1">
    <citation type="submission" date="2021-10" db="EMBL/GenBank/DDBJ databases">
        <title>Tropical sea cucumber genome reveals ecological adaptation and Cuvierian tubules defense mechanism.</title>
        <authorList>
            <person name="Chen T."/>
        </authorList>
    </citation>
    <scope>NUCLEOTIDE SEQUENCE</scope>
    <source>
        <strain evidence="2">Nanhai2018</strain>
        <tissue evidence="2">Muscle</tissue>
    </source>
</reference>